<comment type="caution">
    <text evidence="6">The sequence shown here is derived from an EMBL/GenBank/DDBJ whole genome shotgun (WGS) entry which is preliminary data.</text>
</comment>
<proteinExistence type="inferred from homology"/>
<evidence type="ECO:0000313" key="6">
    <source>
        <dbReference type="EMBL" id="MBO8482257.1"/>
    </source>
</evidence>
<evidence type="ECO:0000259" key="5">
    <source>
        <dbReference type="Pfam" id="PF04085"/>
    </source>
</evidence>
<reference evidence="6" key="1">
    <citation type="submission" date="2020-10" db="EMBL/GenBank/DDBJ databases">
        <authorList>
            <person name="Gilroy R."/>
        </authorList>
    </citation>
    <scope>NUCLEOTIDE SEQUENCE</scope>
    <source>
        <strain evidence="6">B3-2255</strain>
    </source>
</reference>
<dbReference type="InterPro" id="IPR055342">
    <property type="entry name" value="MreC_beta-barrel_core"/>
</dbReference>
<reference evidence="6" key="2">
    <citation type="journal article" date="2021" name="PeerJ">
        <title>Extensive microbial diversity within the chicken gut microbiome revealed by metagenomics and culture.</title>
        <authorList>
            <person name="Gilroy R."/>
            <person name="Ravi A."/>
            <person name="Getino M."/>
            <person name="Pursley I."/>
            <person name="Horton D.L."/>
            <person name="Alikhan N.F."/>
            <person name="Baker D."/>
            <person name="Gharbi K."/>
            <person name="Hall N."/>
            <person name="Watson M."/>
            <person name="Adriaenssens E.M."/>
            <person name="Foster-Nyarko E."/>
            <person name="Jarju S."/>
            <person name="Secka A."/>
            <person name="Antonio M."/>
            <person name="Oren A."/>
            <person name="Chaudhuri R.R."/>
            <person name="La Ragione R."/>
            <person name="Hildebrand F."/>
            <person name="Pallen M.J."/>
        </authorList>
    </citation>
    <scope>NUCLEOTIDE SEQUENCE</scope>
    <source>
        <strain evidence="6">B3-2255</strain>
    </source>
</reference>
<accession>A0A9D9IZU7</accession>
<evidence type="ECO:0000256" key="1">
    <source>
        <dbReference type="ARBA" id="ARBA00009369"/>
    </source>
</evidence>
<evidence type="ECO:0000313" key="7">
    <source>
        <dbReference type="Proteomes" id="UP000823772"/>
    </source>
</evidence>
<dbReference type="InterPro" id="IPR007221">
    <property type="entry name" value="MreC"/>
</dbReference>
<keyword evidence="3" id="KW-0133">Cell shape</keyword>
<dbReference type="AlphaFoldDB" id="A0A9D9IZU7"/>
<name>A0A9D9IZU7_9BACT</name>
<evidence type="ECO:0000256" key="3">
    <source>
        <dbReference type="ARBA" id="ARBA00022960"/>
    </source>
</evidence>
<dbReference type="GO" id="GO:0005886">
    <property type="term" value="C:plasma membrane"/>
    <property type="evidence" value="ECO:0007669"/>
    <property type="project" value="TreeGrafter"/>
</dbReference>
<dbReference type="GO" id="GO:0008360">
    <property type="term" value="P:regulation of cell shape"/>
    <property type="evidence" value="ECO:0007669"/>
    <property type="project" value="UniProtKB-KW"/>
</dbReference>
<comment type="similarity">
    <text evidence="1">Belongs to the MreC family.</text>
</comment>
<feature type="domain" description="Rod shape-determining protein MreC beta-barrel core" evidence="5">
    <location>
        <begin position="111"/>
        <end position="256"/>
    </location>
</feature>
<dbReference type="Gene3D" id="2.40.10.350">
    <property type="entry name" value="Rod shape-determining protein MreC, domain 2"/>
    <property type="match status" value="1"/>
</dbReference>
<dbReference type="Pfam" id="PF04085">
    <property type="entry name" value="MreC"/>
    <property type="match status" value="1"/>
</dbReference>
<evidence type="ECO:0000256" key="2">
    <source>
        <dbReference type="ARBA" id="ARBA00013855"/>
    </source>
</evidence>
<organism evidence="6 7">
    <name type="scientific">Candidatus Merdivivens faecigallinarum</name>
    <dbReference type="NCBI Taxonomy" id="2840871"/>
    <lineage>
        <taxon>Bacteria</taxon>
        <taxon>Pseudomonadati</taxon>
        <taxon>Bacteroidota</taxon>
        <taxon>Bacteroidia</taxon>
        <taxon>Bacteroidales</taxon>
        <taxon>Muribaculaceae</taxon>
        <taxon>Muribaculaceae incertae sedis</taxon>
        <taxon>Candidatus Merdivivens</taxon>
    </lineage>
</organism>
<dbReference type="InterPro" id="IPR042177">
    <property type="entry name" value="Cell/Rod_1"/>
</dbReference>
<dbReference type="PANTHER" id="PTHR34138">
    <property type="entry name" value="CELL SHAPE-DETERMINING PROTEIN MREC"/>
    <property type="match status" value="1"/>
</dbReference>
<protein>
    <recommendedName>
        <fullName evidence="2">Cell shape-determining protein MreC</fullName>
    </recommendedName>
    <alternativeName>
        <fullName evidence="4">Cell shape protein MreC</fullName>
    </alternativeName>
</protein>
<dbReference type="Proteomes" id="UP000823772">
    <property type="component" value="Unassembled WGS sequence"/>
</dbReference>
<dbReference type="EMBL" id="JADILY010000148">
    <property type="protein sequence ID" value="MBO8482257.1"/>
    <property type="molecule type" value="Genomic_DNA"/>
</dbReference>
<evidence type="ECO:0000256" key="4">
    <source>
        <dbReference type="ARBA" id="ARBA00032089"/>
    </source>
</evidence>
<gene>
    <name evidence="6" type="ORF">IAC87_06915</name>
</gene>
<dbReference type="InterPro" id="IPR042175">
    <property type="entry name" value="Cell/Rod_MreC_2"/>
</dbReference>
<sequence length="269" mass="29483">MGRHGNIRGKALTALLFIVLEAAALFMVGNSDIIHRQWAMRGIIASRAALFGTAESINDYFRLRKTNDSLAETNAALMERLYQYMSLLPAQETDTSHTAFPGFELIPAKIVKGSVNRQDNYFILDKGENDGITTDMGVITDKAVVGIVDAVSAHYSYVISFMSPEMNISARLGHSGITGSLVWDGKGSRSALLSQIPLHTEIIRGDTVYTSGFSNLYPADIPIGIAEETEIVDGVSLNVKIRLLQEFRSLRYVNIVRNPSKAEIDSLAL</sequence>
<dbReference type="Gene3D" id="2.40.10.340">
    <property type="entry name" value="Rod shape-determining protein MreC, domain 1"/>
    <property type="match status" value="1"/>
</dbReference>
<dbReference type="PANTHER" id="PTHR34138:SF1">
    <property type="entry name" value="CELL SHAPE-DETERMINING PROTEIN MREC"/>
    <property type="match status" value="1"/>
</dbReference>